<feature type="signal peptide" evidence="5">
    <location>
        <begin position="1"/>
        <end position="23"/>
    </location>
</feature>
<dbReference type="InterPro" id="IPR032861">
    <property type="entry name" value="TAXi_N"/>
</dbReference>
<dbReference type="InterPro" id="IPR033121">
    <property type="entry name" value="PEPTIDASE_A1"/>
</dbReference>
<dbReference type="Gene3D" id="2.40.70.10">
    <property type="entry name" value="Acid Proteases"/>
    <property type="match status" value="2"/>
</dbReference>
<evidence type="ECO:0000256" key="5">
    <source>
        <dbReference type="SAM" id="SignalP"/>
    </source>
</evidence>
<protein>
    <recommendedName>
        <fullName evidence="6">Peptidase A1 domain-containing protein</fullName>
    </recommendedName>
</protein>
<dbReference type="Proteomes" id="UP001630127">
    <property type="component" value="Unassembled WGS sequence"/>
</dbReference>
<dbReference type="PANTHER" id="PTHR47965:SF103">
    <property type="entry name" value="EUKARYOTIC ASPARTYL PROTEASE FAMILY PROTEIN"/>
    <property type="match status" value="1"/>
</dbReference>
<organism evidence="7 8">
    <name type="scientific">Cinchona calisaya</name>
    <dbReference type="NCBI Taxonomy" id="153742"/>
    <lineage>
        <taxon>Eukaryota</taxon>
        <taxon>Viridiplantae</taxon>
        <taxon>Streptophyta</taxon>
        <taxon>Embryophyta</taxon>
        <taxon>Tracheophyta</taxon>
        <taxon>Spermatophyta</taxon>
        <taxon>Magnoliopsida</taxon>
        <taxon>eudicotyledons</taxon>
        <taxon>Gunneridae</taxon>
        <taxon>Pentapetalae</taxon>
        <taxon>asterids</taxon>
        <taxon>lamiids</taxon>
        <taxon>Gentianales</taxon>
        <taxon>Rubiaceae</taxon>
        <taxon>Cinchonoideae</taxon>
        <taxon>Cinchoneae</taxon>
        <taxon>Cinchona</taxon>
    </lineage>
</organism>
<comment type="caution">
    <text evidence="7">The sequence shown here is derived from an EMBL/GenBank/DDBJ whole genome shotgun (WGS) entry which is preliminary data.</text>
</comment>
<evidence type="ECO:0000259" key="6">
    <source>
        <dbReference type="PROSITE" id="PS51767"/>
    </source>
</evidence>
<proteinExistence type="inferred from homology"/>
<feature type="domain" description="Peptidase A1" evidence="6">
    <location>
        <begin position="45"/>
        <end position="421"/>
    </location>
</feature>
<keyword evidence="8" id="KW-1185">Reference proteome</keyword>
<dbReference type="SUPFAM" id="SSF50630">
    <property type="entry name" value="Acid proteases"/>
    <property type="match status" value="1"/>
</dbReference>
<dbReference type="InterPro" id="IPR032799">
    <property type="entry name" value="TAXi_C"/>
</dbReference>
<dbReference type="Pfam" id="PF14541">
    <property type="entry name" value="TAXi_C"/>
    <property type="match status" value="1"/>
</dbReference>
<comment type="subcellular location">
    <subcellularLocation>
        <location evidence="1">Secreted</location>
        <location evidence="1">Extracellular space</location>
    </subcellularLocation>
</comment>
<dbReference type="EMBL" id="JBJUIK010000013">
    <property type="protein sequence ID" value="KAL3507978.1"/>
    <property type="molecule type" value="Genomic_DNA"/>
</dbReference>
<dbReference type="AlphaFoldDB" id="A0ABD2YR14"/>
<dbReference type="Pfam" id="PF14543">
    <property type="entry name" value="TAXi_N"/>
    <property type="match status" value="1"/>
</dbReference>
<dbReference type="CDD" id="cd05489">
    <property type="entry name" value="xylanase_inhibitor_I_like"/>
    <property type="match status" value="1"/>
</dbReference>
<feature type="chain" id="PRO_5044826637" description="Peptidase A1 domain-containing protein" evidence="5">
    <location>
        <begin position="24"/>
        <end position="440"/>
    </location>
</feature>
<evidence type="ECO:0000256" key="4">
    <source>
        <dbReference type="ARBA" id="ARBA00022729"/>
    </source>
</evidence>
<dbReference type="InterPro" id="IPR001461">
    <property type="entry name" value="Aspartic_peptidase_A1"/>
</dbReference>
<accession>A0ABD2YR14</accession>
<dbReference type="InterPro" id="IPR033868">
    <property type="entry name" value="Xylanase_inhibitor_I-like"/>
</dbReference>
<keyword evidence="4 5" id="KW-0732">Signal</keyword>
<dbReference type="FunFam" id="2.40.70.10:FF:000045">
    <property type="entry name" value="Basic 7S globulin"/>
    <property type="match status" value="1"/>
</dbReference>
<dbReference type="InterPro" id="IPR021109">
    <property type="entry name" value="Peptidase_aspartic_dom_sf"/>
</dbReference>
<evidence type="ECO:0000256" key="1">
    <source>
        <dbReference type="ARBA" id="ARBA00004239"/>
    </source>
</evidence>
<gene>
    <name evidence="7" type="ORF">ACH5RR_033360</name>
</gene>
<comment type="similarity">
    <text evidence="2">Belongs to the peptidase A1 family.</text>
</comment>
<name>A0ABD2YR14_9GENT</name>
<sequence length="440" mass="47057">MASLAVFLGRILSLFMFTCACIAETSFRPKALLLPVIKDSSTNQYVTQISQRTPLVPIKLTLDLGGESLWVDCDKDYISSTYKPVHCRSSLCSLVKTPVGCGGQCFSSPKPGCNNNSCSVFPENSVSGVSTIGELAKDVVSIHSTDGSNLGPVVSFPRLVFTCGATFLLEKLANGVKGMAGFGRSPIGLPSQLSHAFRFPRKFAICLSSSTTSNGVIFLGDGPYVMLPNVDISQSLTYTPLIVNPVSVPGTTVKGQNPSFEYYIGVKGIKVNTKVVPVNTTLFKINKLGFGGTRISTTVPYTVLESSIYNAVTNAFISSISKVPRVKAVAPFKACYSAKSLGSTRLGPGVPSIEFVLQNKRSVSWMFFGANSMVPVKDDVFCLGFVDGGLDTKEASITIGGYQLENALLQFDLARSRLGFMSTILGRQTTCANFNFTSKA</sequence>
<evidence type="ECO:0000256" key="3">
    <source>
        <dbReference type="ARBA" id="ARBA00022525"/>
    </source>
</evidence>
<evidence type="ECO:0000256" key="2">
    <source>
        <dbReference type="ARBA" id="ARBA00007447"/>
    </source>
</evidence>
<dbReference type="PANTHER" id="PTHR47965">
    <property type="entry name" value="ASPARTYL PROTEASE-RELATED"/>
    <property type="match status" value="1"/>
</dbReference>
<keyword evidence="3" id="KW-0964">Secreted</keyword>
<dbReference type="GO" id="GO:0005576">
    <property type="term" value="C:extracellular region"/>
    <property type="evidence" value="ECO:0007669"/>
    <property type="project" value="UniProtKB-SubCell"/>
</dbReference>
<evidence type="ECO:0000313" key="8">
    <source>
        <dbReference type="Proteomes" id="UP001630127"/>
    </source>
</evidence>
<reference evidence="7 8" key="1">
    <citation type="submission" date="2024-11" db="EMBL/GenBank/DDBJ databases">
        <title>A near-complete genome assembly of Cinchona calisaya.</title>
        <authorList>
            <person name="Lian D.C."/>
            <person name="Zhao X.W."/>
            <person name="Wei L."/>
        </authorList>
    </citation>
    <scope>NUCLEOTIDE SEQUENCE [LARGE SCALE GENOMIC DNA]</scope>
    <source>
        <tissue evidence="7">Nenye</tissue>
    </source>
</reference>
<dbReference type="FunFam" id="2.40.70.10:FF:000041">
    <property type="entry name" value="Basic 7S globulin"/>
    <property type="match status" value="1"/>
</dbReference>
<dbReference type="PROSITE" id="PS51767">
    <property type="entry name" value="PEPTIDASE_A1"/>
    <property type="match status" value="1"/>
</dbReference>
<evidence type="ECO:0000313" key="7">
    <source>
        <dbReference type="EMBL" id="KAL3507978.1"/>
    </source>
</evidence>